<name>A0ABW4RW69_9ACTN</name>
<keyword evidence="2" id="KW-0479">Metal-binding</keyword>
<evidence type="ECO:0000256" key="2">
    <source>
        <dbReference type="RuleBase" id="RU000461"/>
    </source>
</evidence>
<accession>A0ABW4RW69</accession>
<evidence type="ECO:0000313" key="4">
    <source>
        <dbReference type="EMBL" id="MFD1890446.1"/>
    </source>
</evidence>
<keyword evidence="5" id="KW-1185">Reference proteome</keyword>
<sequence length="435" mass="47888">MSGPADHPEAATGCPHPAAGPVSQRRAVRPGEAIAGPGVELREGLWLLRDHRLAQQLLRARHQTRQAGFTAEHIPRGRMRQRPILIDDGPGHDAQRRAVARFFAPTVVAERHLALMERSADQLVERAQRTGHLLLDEAALFYTVEVTAEIVGLTHQRRGDTDARRRRRTEAMARRLESFFNQPPFDLTRADLGRTPRQRLRAAVNGLVPLTRFALGDVAPAVRQRRRGSADDVMGHLVQQGHSWPALLVEAVTYGTAGMVTTREFICMAAWHLLDDPSLRSRYLQAPREERHAILEELIRLEPVVGHLYRRATEGVPLGDDPDEVVIPAGGLVDIDVRAANADPAAVGEQPLRLCPSRQTAGGVRASGLSFGDGAHRCPGQHLAIWETDVLLTRLLALDARLVQPPELSWDDLVAGYQLRGMRLEIGGRGLSAAD</sequence>
<reference evidence="5" key="1">
    <citation type="journal article" date="2019" name="Int. J. Syst. Evol. Microbiol.">
        <title>The Global Catalogue of Microorganisms (GCM) 10K type strain sequencing project: providing services to taxonomists for standard genome sequencing and annotation.</title>
        <authorList>
            <consortium name="The Broad Institute Genomics Platform"/>
            <consortium name="The Broad Institute Genome Sequencing Center for Infectious Disease"/>
            <person name="Wu L."/>
            <person name="Ma J."/>
        </authorList>
    </citation>
    <scope>NUCLEOTIDE SEQUENCE [LARGE SCALE GENOMIC DNA]</scope>
    <source>
        <strain evidence="5">CAIM 431</strain>
    </source>
</reference>
<proteinExistence type="inferred from homology"/>
<evidence type="ECO:0000256" key="1">
    <source>
        <dbReference type="ARBA" id="ARBA00010617"/>
    </source>
</evidence>
<comment type="similarity">
    <text evidence="1 2">Belongs to the cytochrome P450 family.</text>
</comment>
<dbReference type="RefSeq" id="WP_343874800.1">
    <property type="nucleotide sequence ID" value="NZ_BAAAIX010000027.1"/>
</dbReference>
<dbReference type="InterPro" id="IPR036396">
    <property type="entry name" value="Cyt_P450_sf"/>
</dbReference>
<dbReference type="EMBL" id="JBHUFZ010000019">
    <property type="protein sequence ID" value="MFD1890446.1"/>
    <property type="molecule type" value="Genomic_DNA"/>
</dbReference>
<dbReference type="PANTHER" id="PTHR46696:SF1">
    <property type="entry name" value="CYTOCHROME P450 YJIB-RELATED"/>
    <property type="match status" value="1"/>
</dbReference>
<dbReference type="Proteomes" id="UP001597326">
    <property type="component" value="Unassembled WGS sequence"/>
</dbReference>
<dbReference type="PROSITE" id="PS00086">
    <property type="entry name" value="CYTOCHROME_P450"/>
    <property type="match status" value="1"/>
</dbReference>
<keyword evidence="2" id="KW-0349">Heme</keyword>
<dbReference type="CDD" id="cd00302">
    <property type="entry name" value="cytochrome_P450"/>
    <property type="match status" value="1"/>
</dbReference>
<keyword evidence="2" id="KW-0560">Oxidoreductase</keyword>
<dbReference type="PANTHER" id="PTHR46696">
    <property type="entry name" value="P450, PUTATIVE (EUROFUNG)-RELATED"/>
    <property type="match status" value="1"/>
</dbReference>
<gene>
    <name evidence="4" type="ORF">ACFSCS_09685</name>
</gene>
<evidence type="ECO:0000313" key="5">
    <source>
        <dbReference type="Proteomes" id="UP001597326"/>
    </source>
</evidence>
<dbReference type="Pfam" id="PF00067">
    <property type="entry name" value="p450"/>
    <property type="match status" value="1"/>
</dbReference>
<dbReference type="InterPro" id="IPR017972">
    <property type="entry name" value="Cyt_P450_CS"/>
</dbReference>
<comment type="caution">
    <text evidence="4">The sequence shown here is derived from an EMBL/GenBank/DDBJ whole genome shotgun (WGS) entry which is preliminary data.</text>
</comment>
<organism evidence="4 5">
    <name type="scientific">Luteococcus peritonei</name>
    <dbReference type="NCBI Taxonomy" id="88874"/>
    <lineage>
        <taxon>Bacteria</taxon>
        <taxon>Bacillati</taxon>
        <taxon>Actinomycetota</taxon>
        <taxon>Actinomycetes</taxon>
        <taxon>Propionibacteriales</taxon>
        <taxon>Propionibacteriaceae</taxon>
        <taxon>Luteococcus</taxon>
    </lineage>
</organism>
<protein>
    <submittedName>
        <fullName evidence="4">Cytochrome P450</fullName>
    </submittedName>
</protein>
<evidence type="ECO:0000256" key="3">
    <source>
        <dbReference type="SAM" id="MobiDB-lite"/>
    </source>
</evidence>
<dbReference type="SUPFAM" id="SSF48264">
    <property type="entry name" value="Cytochrome P450"/>
    <property type="match status" value="1"/>
</dbReference>
<dbReference type="InterPro" id="IPR001128">
    <property type="entry name" value="Cyt_P450"/>
</dbReference>
<feature type="region of interest" description="Disordered" evidence="3">
    <location>
        <begin position="1"/>
        <end position="24"/>
    </location>
</feature>
<dbReference type="Gene3D" id="1.10.630.10">
    <property type="entry name" value="Cytochrome P450"/>
    <property type="match status" value="1"/>
</dbReference>
<keyword evidence="2" id="KW-0408">Iron</keyword>
<keyword evidence="2" id="KW-0503">Monooxygenase</keyword>